<reference evidence="1 2" key="1">
    <citation type="submission" date="2021-06" db="EMBL/GenBank/DDBJ databases">
        <authorList>
            <person name="Palmer J.M."/>
        </authorList>
    </citation>
    <scope>NUCLEOTIDE SEQUENCE [LARGE SCALE GENOMIC DNA]</scope>
    <source>
        <strain evidence="1 2">AS_MEX2019</strain>
        <tissue evidence="1">Muscle</tissue>
    </source>
</reference>
<comment type="caution">
    <text evidence="1">The sequence shown here is derived from an EMBL/GenBank/DDBJ whole genome shotgun (WGS) entry which is preliminary data.</text>
</comment>
<organism evidence="1 2">
    <name type="scientific">Ameca splendens</name>
    <dbReference type="NCBI Taxonomy" id="208324"/>
    <lineage>
        <taxon>Eukaryota</taxon>
        <taxon>Metazoa</taxon>
        <taxon>Chordata</taxon>
        <taxon>Craniata</taxon>
        <taxon>Vertebrata</taxon>
        <taxon>Euteleostomi</taxon>
        <taxon>Actinopterygii</taxon>
        <taxon>Neopterygii</taxon>
        <taxon>Teleostei</taxon>
        <taxon>Neoteleostei</taxon>
        <taxon>Acanthomorphata</taxon>
        <taxon>Ovalentaria</taxon>
        <taxon>Atherinomorphae</taxon>
        <taxon>Cyprinodontiformes</taxon>
        <taxon>Goodeidae</taxon>
        <taxon>Ameca</taxon>
    </lineage>
</organism>
<proteinExistence type="predicted"/>
<name>A0ABV0XLP8_9TELE</name>
<protein>
    <submittedName>
        <fullName evidence="1">Uncharacterized protein</fullName>
    </submittedName>
</protein>
<gene>
    <name evidence="1" type="ORF">AMECASPLE_000006</name>
</gene>
<dbReference type="EMBL" id="JAHRIP010009405">
    <property type="protein sequence ID" value="MEQ2282375.1"/>
    <property type="molecule type" value="Genomic_DNA"/>
</dbReference>
<keyword evidence="2" id="KW-1185">Reference proteome</keyword>
<sequence>MGCTRGVERRCLTGTVSAPYMVKSPPLSASRSDSASPVGLEFWLPGKISVLGERGLSFACSHPSCTTRKGPPYPPLLCTRNTSIGDQPLPSCVCLAEKQQQQQHQQQHLFPGVGLAFFFKFNEKS</sequence>
<evidence type="ECO:0000313" key="1">
    <source>
        <dbReference type="EMBL" id="MEQ2282375.1"/>
    </source>
</evidence>
<accession>A0ABV0XLP8</accession>
<evidence type="ECO:0000313" key="2">
    <source>
        <dbReference type="Proteomes" id="UP001469553"/>
    </source>
</evidence>
<dbReference type="Proteomes" id="UP001469553">
    <property type="component" value="Unassembled WGS sequence"/>
</dbReference>